<evidence type="ECO:0000313" key="1">
    <source>
        <dbReference type="EMBL" id="GFX91052.1"/>
    </source>
</evidence>
<sequence length="147" mass="16243">MVSFRCSPVSSCGAPRQAEASRAAHVIGDALPNFLQKVREDTGAPYEGVTCIWMAAYEAGIWNQSENGAVVGKAYIRQRVSGTVVEQVTATTVAGYQDLREFERGIIIGAREMGHSISEIAMKFRFSRMTISQVYREYRESGKTINI</sequence>
<proteinExistence type="predicted"/>
<gene>
    <name evidence="1" type="primary">AVEN_237617_1</name>
    <name evidence="1" type="ORF">TNCV_5106821</name>
</gene>
<reference evidence="1" key="1">
    <citation type="submission" date="2020-08" db="EMBL/GenBank/DDBJ databases">
        <title>Multicomponent nature underlies the extraordinary mechanical properties of spider dragline silk.</title>
        <authorList>
            <person name="Kono N."/>
            <person name="Nakamura H."/>
            <person name="Mori M."/>
            <person name="Yoshida Y."/>
            <person name="Ohtoshi R."/>
            <person name="Malay A.D."/>
            <person name="Moran D.A.P."/>
            <person name="Tomita M."/>
            <person name="Numata K."/>
            <person name="Arakawa K."/>
        </authorList>
    </citation>
    <scope>NUCLEOTIDE SEQUENCE</scope>
</reference>
<dbReference type="AlphaFoldDB" id="A0A8X6V0U0"/>
<accession>A0A8X6V0U0</accession>
<dbReference type="Proteomes" id="UP000887159">
    <property type="component" value="Unassembled WGS sequence"/>
</dbReference>
<comment type="caution">
    <text evidence="1">The sequence shown here is derived from an EMBL/GenBank/DDBJ whole genome shotgun (WGS) entry which is preliminary data.</text>
</comment>
<name>A0A8X6V0U0_TRICX</name>
<protein>
    <recommendedName>
        <fullName evidence="3">Tc3 transposase DNA binding domain-containing protein</fullName>
    </recommendedName>
</protein>
<dbReference type="EMBL" id="BMAU01021116">
    <property type="protein sequence ID" value="GFX91052.1"/>
    <property type="molecule type" value="Genomic_DNA"/>
</dbReference>
<organism evidence="1 2">
    <name type="scientific">Trichonephila clavipes</name>
    <name type="common">Golden silk orbweaver</name>
    <name type="synonym">Nephila clavipes</name>
    <dbReference type="NCBI Taxonomy" id="2585209"/>
    <lineage>
        <taxon>Eukaryota</taxon>
        <taxon>Metazoa</taxon>
        <taxon>Ecdysozoa</taxon>
        <taxon>Arthropoda</taxon>
        <taxon>Chelicerata</taxon>
        <taxon>Arachnida</taxon>
        <taxon>Araneae</taxon>
        <taxon>Araneomorphae</taxon>
        <taxon>Entelegynae</taxon>
        <taxon>Araneoidea</taxon>
        <taxon>Nephilidae</taxon>
        <taxon>Trichonephila</taxon>
    </lineage>
</organism>
<keyword evidence="2" id="KW-1185">Reference proteome</keyword>
<evidence type="ECO:0000313" key="2">
    <source>
        <dbReference type="Proteomes" id="UP000887159"/>
    </source>
</evidence>
<evidence type="ECO:0008006" key="3">
    <source>
        <dbReference type="Google" id="ProtNLM"/>
    </source>
</evidence>